<feature type="domain" description="C-type lectin" evidence="2">
    <location>
        <begin position="27"/>
        <end position="143"/>
    </location>
</feature>
<evidence type="ECO:0000313" key="5">
    <source>
        <dbReference type="WormBase" id="F38A1.10"/>
    </source>
</evidence>
<dbReference type="InterPro" id="IPR016186">
    <property type="entry name" value="C-type_lectin-like/link_sf"/>
</dbReference>
<dbReference type="InterPro" id="IPR001304">
    <property type="entry name" value="C-type_lectin-like"/>
</dbReference>
<reference evidence="3 4" key="1">
    <citation type="journal article" date="1998" name="Science">
        <title>Genome sequence of the nematode C. elegans: a platform for investigating biology.</title>
        <authorList>
            <consortium name="The C. elegans sequencing consortium"/>
            <person name="Sulson J.E."/>
            <person name="Waterston R."/>
        </authorList>
    </citation>
    <scope>NUCLEOTIDE SEQUENCE [LARGE SCALE GENOMIC DNA]</scope>
    <source>
        <strain evidence="3 4">Bristol N2</strain>
    </source>
</reference>
<dbReference type="OrthoDB" id="5837296at2759"/>
<dbReference type="Gene3D" id="3.10.100.10">
    <property type="entry name" value="Mannose-Binding Protein A, subunit A"/>
    <property type="match status" value="1"/>
</dbReference>
<dbReference type="SMART" id="SM00034">
    <property type="entry name" value="CLECT"/>
    <property type="match status" value="1"/>
</dbReference>
<dbReference type="AGR" id="WB:WBGene00009523"/>
<dbReference type="InterPro" id="IPR016187">
    <property type="entry name" value="CTDL_fold"/>
</dbReference>
<dbReference type="InParanoid" id="A4F315"/>
<name>A4F315_CAEEL</name>
<evidence type="ECO:0000313" key="3">
    <source>
        <dbReference type="EMBL" id="CCD63954.1"/>
    </source>
</evidence>
<dbReference type="RefSeq" id="NP_741305.1">
    <property type="nucleotide sequence ID" value="NM_171256.4"/>
</dbReference>
<dbReference type="PANTHER" id="PTHR23062:SF3">
    <property type="entry name" value="ANF_RECEPTOR DOMAIN-CONTAINING PROTEIN-RELATED"/>
    <property type="match status" value="1"/>
</dbReference>
<dbReference type="GeneID" id="185440"/>
<dbReference type="PaxDb" id="6239-F38A1.10"/>
<feature type="signal peptide" evidence="1">
    <location>
        <begin position="1"/>
        <end position="17"/>
    </location>
</feature>
<dbReference type="Proteomes" id="UP000001940">
    <property type="component" value="Chromosome IV"/>
</dbReference>
<dbReference type="HOGENOM" id="CLU_046757_0_0_1"/>
<gene>
    <name evidence="3 5" type="primary">clec-165</name>
    <name evidence="3" type="ORF">CELE_F38A1.10</name>
    <name evidence="5" type="ORF">F38A1.10</name>
</gene>
<dbReference type="eggNOG" id="KOG4297">
    <property type="taxonomic scope" value="Eukaryota"/>
</dbReference>
<organism evidence="3 4">
    <name type="scientific">Caenorhabditis elegans</name>
    <dbReference type="NCBI Taxonomy" id="6239"/>
    <lineage>
        <taxon>Eukaryota</taxon>
        <taxon>Metazoa</taxon>
        <taxon>Ecdysozoa</taxon>
        <taxon>Nematoda</taxon>
        <taxon>Chromadorea</taxon>
        <taxon>Rhabditida</taxon>
        <taxon>Rhabditina</taxon>
        <taxon>Rhabditomorpha</taxon>
        <taxon>Rhabditoidea</taxon>
        <taxon>Rhabditidae</taxon>
        <taxon>Peloderinae</taxon>
        <taxon>Caenorhabditis</taxon>
    </lineage>
</organism>
<dbReference type="SMR" id="A4F315"/>
<dbReference type="UCSC" id="F38A1.10">
    <property type="organism name" value="c. elegans"/>
</dbReference>
<dbReference type="AlphaFoldDB" id="A4F315"/>
<keyword evidence="1" id="KW-0732">Signal</keyword>
<protein>
    <submittedName>
        <fullName evidence="3">C-type lectin domain-containing protein</fullName>
    </submittedName>
</protein>
<evidence type="ECO:0000256" key="1">
    <source>
        <dbReference type="SAM" id="SignalP"/>
    </source>
</evidence>
<proteinExistence type="predicted"/>
<dbReference type="CDD" id="cd00037">
    <property type="entry name" value="CLECT"/>
    <property type="match status" value="1"/>
</dbReference>
<dbReference type="PIR" id="T21933">
    <property type="entry name" value="T21933"/>
</dbReference>
<dbReference type="SUPFAM" id="SSF56436">
    <property type="entry name" value="C-type lectin-like"/>
    <property type="match status" value="1"/>
</dbReference>
<evidence type="ECO:0000313" key="4">
    <source>
        <dbReference type="Proteomes" id="UP000001940"/>
    </source>
</evidence>
<feature type="chain" id="PRO_5002667601" evidence="1">
    <location>
        <begin position="18"/>
        <end position="275"/>
    </location>
</feature>
<dbReference type="PhylomeDB" id="A4F315"/>
<accession>A4F315</accession>
<keyword evidence="4" id="KW-1185">Reference proteome</keyword>
<dbReference type="STRING" id="6239.F38A1.10.1"/>
<dbReference type="CTD" id="185440"/>
<dbReference type="Bgee" id="WBGene00009523">
    <property type="expression patterns" value="Expressed in adult organism and 3 other cell types or tissues"/>
</dbReference>
<dbReference type="PANTHER" id="PTHR23062">
    <property type="entry name" value="HYPOTHETICAL PROTEIN C.ELEGANS"/>
    <property type="match status" value="1"/>
</dbReference>
<dbReference type="PROSITE" id="PS50041">
    <property type="entry name" value="C_TYPE_LECTIN_2"/>
    <property type="match status" value="1"/>
</dbReference>
<dbReference type="WormBase" id="F38A1.10">
    <property type="protein sequence ID" value="CE10022"/>
    <property type="gene ID" value="WBGene00009523"/>
    <property type="gene designation" value="clec-165"/>
</dbReference>
<sequence length="275" mass="30861">MFLQLFSLVLCVSYACSTCLDSGDIDIKGLCFKFVAQQMTFNDARNWCHYQNPVISSYLAYVPDQYTSNFLASYARTAFRSANGIFWIGLSRNNISSWVWDNGNPVTYTNFGTQLGQNYVAESSANSKWSTFGENDKNFFVCSYDPAAPPTFRPPIVTTTQVPITEDTSCKPIGSLTYLFAFSNDLDPQVVKDSWNNFHVGGIAIARFDVRDEEDIVYFTDFKNATAYLLDHLPNSKLGFGDTMTGSSSLRTIEKFYNSKEIPVCGAVCMVFSKR</sequence>
<dbReference type="KEGG" id="cel:CELE_F38A1.10"/>
<dbReference type="FunCoup" id="A4F315">
    <property type="interactions" value="20"/>
</dbReference>
<dbReference type="EMBL" id="BX284604">
    <property type="protein sequence ID" value="CCD63954.1"/>
    <property type="molecule type" value="Genomic_DNA"/>
</dbReference>
<dbReference type="Pfam" id="PF00059">
    <property type="entry name" value="Lectin_C"/>
    <property type="match status" value="1"/>
</dbReference>
<evidence type="ECO:0000259" key="2">
    <source>
        <dbReference type="PROSITE" id="PS50041"/>
    </source>
</evidence>